<proteinExistence type="predicted"/>
<keyword evidence="2" id="KW-1185">Reference proteome</keyword>
<dbReference type="Ensembl" id="ENSSRHT00000066076.1">
    <property type="protein sequence ID" value="ENSSRHP00000064297.1"/>
    <property type="gene ID" value="ENSSRHG00000032047.1"/>
</dbReference>
<evidence type="ECO:0000313" key="2">
    <source>
        <dbReference type="Proteomes" id="UP000472270"/>
    </source>
</evidence>
<reference evidence="1" key="1">
    <citation type="submission" date="2025-05" db="UniProtKB">
        <authorList>
            <consortium name="Ensembl"/>
        </authorList>
    </citation>
    <scope>IDENTIFICATION</scope>
</reference>
<dbReference type="Proteomes" id="UP000472270">
    <property type="component" value="Unassembled WGS sequence"/>
</dbReference>
<name>A0A673FMW5_9TELE</name>
<dbReference type="Ensembl" id="ENSSRHT00000000402.1">
    <property type="protein sequence ID" value="ENSSRHP00000000371.1"/>
    <property type="gene ID" value="ENSSRHG00000000295.1"/>
</dbReference>
<evidence type="ECO:0000313" key="1">
    <source>
        <dbReference type="Ensembl" id="ENSSRHP00000000371.1"/>
    </source>
</evidence>
<protein>
    <submittedName>
        <fullName evidence="1">Uncharacterized protein</fullName>
    </submittedName>
</protein>
<accession>A0A673FMW5</accession>
<organism evidence="1 2">
    <name type="scientific">Sinocyclocheilus rhinocerous</name>
    <dbReference type="NCBI Taxonomy" id="307959"/>
    <lineage>
        <taxon>Eukaryota</taxon>
        <taxon>Metazoa</taxon>
        <taxon>Chordata</taxon>
        <taxon>Craniata</taxon>
        <taxon>Vertebrata</taxon>
        <taxon>Euteleostomi</taxon>
        <taxon>Actinopterygii</taxon>
        <taxon>Neopterygii</taxon>
        <taxon>Teleostei</taxon>
        <taxon>Ostariophysi</taxon>
        <taxon>Cypriniformes</taxon>
        <taxon>Cyprinidae</taxon>
        <taxon>Cyprininae</taxon>
        <taxon>Sinocyclocheilus</taxon>
    </lineage>
</organism>
<sequence length="117" mass="12391">ISITFIIIFNAPDLGGFPPSTPVSTNLIVACFSRSKALFSTNSADTLWSSLCVSRLKCSFGLSLYSFSELLPTSESSATGRGNLSPGLAFSVIFIVNSLTRKCGALSFISKILISTL</sequence>
<dbReference type="AlphaFoldDB" id="A0A673FMW5"/>